<evidence type="ECO:0000256" key="5">
    <source>
        <dbReference type="ARBA" id="ARBA00023212"/>
    </source>
</evidence>
<dbReference type="EMBL" id="HBEB01016189">
    <property type="protein sequence ID" value="CAD8276071.1"/>
    <property type="molecule type" value="Transcribed_RNA"/>
</dbReference>
<dbReference type="Proteomes" id="UP000751190">
    <property type="component" value="Unassembled WGS sequence"/>
</dbReference>
<organism evidence="7">
    <name type="scientific">Diacronema lutheri</name>
    <name type="common">Unicellular marine alga</name>
    <name type="synonym">Monochrysis lutheri</name>
    <dbReference type="NCBI Taxonomy" id="2081491"/>
    <lineage>
        <taxon>Eukaryota</taxon>
        <taxon>Haptista</taxon>
        <taxon>Haptophyta</taxon>
        <taxon>Pavlovophyceae</taxon>
        <taxon>Pavlovales</taxon>
        <taxon>Pavlovaceae</taxon>
        <taxon>Diacronema</taxon>
    </lineage>
</organism>
<dbReference type="OrthoDB" id="10259249at2759"/>
<comment type="similarity">
    <text evidence="2">Belongs to the CFAP300 family.</text>
</comment>
<dbReference type="AlphaFoldDB" id="A0A7R9UUV1"/>
<proteinExistence type="inferred from homology"/>
<sequence length="260" mass="29088">MAHREPFAFHPVDGVAYGLRAPGERAERLKKWDLIDSMVLATFRYDRQLGRADVEHFVTDFFNDARVRAALPVCTGRGRWGTLPAPVTAVRMAQVPATRVRMDLFDRLFEAGVARRETGDVAKCFDTPLADGVLASDRLRLALLDEGSDEYALFSVAERDELLFRILRHLAVGGGLCQYDDSINAVLDSVKSAYRDLVRVHKSAQGQLEVSSWTYRVDALEAAAGGDLWPRASPHNFAYVSVDHARRHVTFWSNAFLPLL</sequence>
<keyword evidence="4" id="KW-0963">Cytoplasm</keyword>
<dbReference type="GO" id="GO:0005930">
    <property type="term" value="C:axoneme"/>
    <property type="evidence" value="ECO:0007669"/>
    <property type="project" value="UniProtKB-SubCell"/>
</dbReference>
<evidence type="ECO:0000256" key="1">
    <source>
        <dbReference type="ARBA" id="ARBA00004430"/>
    </source>
</evidence>
<reference evidence="8" key="2">
    <citation type="submission" date="2021-05" db="EMBL/GenBank/DDBJ databases">
        <title>The genome of the haptophyte Pavlova lutheri (Diacronema luteri, Pavlovales) - a model for lipid biosynthesis in eukaryotic algae.</title>
        <authorList>
            <person name="Hulatt C.J."/>
            <person name="Posewitz M.C."/>
        </authorList>
    </citation>
    <scope>NUCLEOTIDE SEQUENCE</scope>
    <source>
        <strain evidence="8">NIVA-4/92</strain>
    </source>
</reference>
<dbReference type="InterPro" id="IPR029416">
    <property type="entry name" value="CFAP300"/>
</dbReference>
<dbReference type="OMA" id="FYHCYGV"/>
<keyword evidence="6" id="KW-0966">Cell projection</keyword>
<name>A0A7R9UUV1_DIALT</name>
<gene>
    <name evidence="8" type="ORF">KFE25_007241</name>
    <name evidence="7" type="ORF">PLUT1463_LOCUS10387</name>
</gene>
<evidence type="ECO:0000313" key="7">
    <source>
        <dbReference type="EMBL" id="CAD8276071.1"/>
    </source>
</evidence>
<keyword evidence="9" id="KW-1185">Reference proteome</keyword>
<dbReference type="PANTHER" id="PTHR31078:SF1">
    <property type="entry name" value="CILIA- AND FLAGELLA-ASSOCIATED PROTEIN 300"/>
    <property type="match status" value="1"/>
</dbReference>
<comment type="subcellular location">
    <subcellularLocation>
        <location evidence="1">Cytoplasm</location>
        <location evidence="1">Cytoskeleton</location>
        <location evidence="1">Cilium axoneme</location>
    </subcellularLocation>
</comment>
<reference evidence="7" key="1">
    <citation type="submission" date="2021-01" db="EMBL/GenBank/DDBJ databases">
        <authorList>
            <person name="Corre E."/>
            <person name="Pelletier E."/>
            <person name="Niang G."/>
            <person name="Scheremetjew M."/>
            <person name="Finn R."/>
            <person name="Kale V."/>
            <person name="Holt S."/>
            <person name="Cochrane G."/>
            <person name="Meng A."/>
            <person name="Brown T."/>
            <person name="Cohen L."/>
        </authorList>
    </citation>
    <scope>NUCLEOTIDE SEQUENCE</scope>
    <source>
        <strain evidence="7">RCC1537</strain>
    </source>
</reference>
<evidence type="ECO:0000313" key="9">
    <source>
        <dbReference type="Proteomes" id="UP000751190"/>
    </source>
</evidence>
<protein>
    <recommendedName>
        <fullName evidence="3">Cilia- and flagella-associated protein 300</fullName>
    </recommendedName>
</protein>
<evidence type="ECO:0000256" key="4">
    <source>
        <dbReference type="ARBA" id="ARBA00022490"/>
    </source>
</evidence>
<evidence type="ECO:0000313" key="8">
    <source>
        <dbReference type="EMBL" id="KAG8458034.1"/>
    </source>
</evidence>
<keyword evidence="5" id="KW-0206">Cytoskeleton</keyword>
<dbReference type="EMBL" id="JAGTXO010000058">
    <property type="protein sequence ID" value="KAG8458034.1"/>
    <property type="molecule type" value="Genomic_DNA"/>
</dbReference>
<evidence type="ECO:0000256" key="6">
    <source>
        <dbReference type="ARBA" id="ARBA00023273"/>
    </source>
</evidence>
<evidence type="ECO:0000256" key="3">
    <source>
        <dbReference type="ARBA" id="ARBA00022174"/>
    </source>
</evidence>
<accession>A0A7R9UUV1</accession>
<evidence type="ECO:0000256" key="2">
    <source>
        <dbReference type="ARBA" id="ARBA00009205"/>
    </source>
</evidence>
<dbReference type="Pfam" id="PF14926">
    <property type="entry name" value="CFAP300"/>
    <property type="match status" value="1"/>
</dbReference>
<dbReference type="PANTHER" id="PTHR31078">
    <property type="entry name" value="CILIA- AND FLAGELLA-ASSOCIATED PROTEIN 300"/>
    <property type="match status" value="1"/>
</dbReference>